<proteinExistence type="predicted"/>
<dbReference type="Proteomes" id="UP000225448">
    <property type="component" value="Segment"/>
</dbReference>
<organism evidence="1 2">
    <name type="scientific">Pseudomonas phage Phabio</name>
    <dbReference type="NCBI Taxonomy" id="2006668"/>
    <lineage>
        <taxon>Viruses</taxon>
        <taxon>Duplodnaviria</taxon>
        <taxon>Heunggongvirae</taxon>
        <taxon>Uroviricota</taxon>
        <taxon>Caudoviricetes</taxon>
        <taxon>Chimalliviridae</taxon>
        <taxon>Phabiovirus</taxon>
        <taxon>Phabiovirus phabio</taxon>
    </lineage>
</organism>
<reference evidence="1 2" key="1">
    <citation type="submission" date="2017-05" db="EMBL/GenBank/DDBJ databases">
        <authorList>
            <person name="Song R."/>
            <person name="Chenine A.L."/>
            <person name="Ruprecht R.M."/>
        </authorList>
    </citation>
    <scope>NUCLEOTIDE SEQUENCE [LARGE SCALE GENOMIC DNA]</scope>
</reference>
<dbReference type="EMBL" id="MF042360">
    <property type="protein sequence ID" value="ARV76690.1"/>
    <property type="molecule type" value="Genomic_DNA"/>
</dbReference>
<keyword evidence="2" id="KW-1185">Reference proteome</keyword>
<sequence length="375" mass="43032">MSAKSRRFAVLEVNGIAQNLINLIQFTVDNNPPCGLRKLNKLSAMEVIYKMAISAVNWRLAHNPYGDYEEGIIETLFGPRPKGPSAEDKALYRQISLNPLWCGITGDIERQVSEHIEVDTYKDWKVIRVGSLIGLAEGQDYRITEYYRLHPDQTENDTAVITLDASNPVNYLLGQFTKEFGPRLQQLASTDFYIGDHIALNNDMIFHQDLNTQMKLQNIRSHNRSMIVNNPADAKRALMEVYNNTSGYIAAMFIDALISMYPMVELAYNAPRFNTCALSKLGVWNMDRFRTDYLQRVISAFGLSYFTTYLKKDKKYVLEYSSNNILAIYEKAVEKPSEHNEVELVQSFINGDRLSPEDTRRAQELYEEYSRRGVI</sequence>
<evidence type="ECO:0000313" key="1">
    <source>
        <dbReference type="EMBL" id="ARV76690.1"/>
    </source>
</evidence>
<gene>
    <name evidence="1" type="ORF">PHABIO_59</name>
</gene>
<accession>A0A1Y0STP3</accession>
<evidence type="ECO:0000313" key="2">
    <source>
        <dbReference type="Proteomes" id="UP000225448"/>
    </source>
</evidence>
<name>A0A1Y0STP3_9CAUD</name>
<protein>
    <submittedName>
        <fullName evidence="1">Uncharacterized protein</fullName>
    </submittedName>
</protein>